<dbReference type="AlphaFoldDB" id="A0A319EE53"/>
<dbReference type="Proteomes" id="UP000248423">
    <property type="component" value="Unassembled WGS sequence"/>
</dbReference>
<evidence type="ECO:0000313" key="2">
    <source>
        <dbReference type="EMBL" id="PYI07810.1"/>
    </source>
</evidence>
<gene>
    <name evidence="2" type="ORF">BO78DRAFT_396155</name>
</gene>
<evidence type="ECO:0000313" key="3">
    <source>
        <dbReference type="Proteomes" id="UP000248423"/>
    </source>
</evidence>
<reference evidence="2 3" key="1">
    <citation type="submission" date="2018-02" db="EMBL/GenBank/DDBJ databases">
        <title>The genomes of Aspergillus section Nigri reveals drivers in fungal speciation.</title>
        <authorList>
            <consortium name="DOE Joint Genome Institute"/>
            <person name="Vesth T.C."/>
            <person name="Nybo J."/>
            <person name="Theobald S."/>
            <person name="Brandl J."/>
            <person name="Frisvad J.C."/>
            <person name="Nielsen K.F."/>
            <person name="Lyhne E.K."/>
            <person name="Kogle M.E."/>
            <person name="Kuo A."/>
            <person name="Riley R."/>
            <person name="Clum A."/>
            <person name="Nolan M."/>
            <person name="Lipzen A."/>
            <person name="Salamov A."/>
            <person name="Henrissat B."/>
            <person name="Wiebenga A."/>
            <person name="De vries R.P."/>
            <person name="Grigoriev I.V."/>
            <person name="Mortensen U.H."/>
            <person name="Andersen M.R."/>
            <person name="Baker S.E."/>
        </authorList>
    </citation>
    <scope>NUCLEOTIDE SEQUENCE [LARGE SCALE GENOMIC DNA]</scope>
    <source>
        <strain evidence="2 3">CBS 121057</strain>
    </source>
</reference>
<feature type="region of interest" description="Disordered" evidence="1">
    <location>
        <begin position="1"/>
        <end position="39"/>
    </location>
</feature>
<keyword evidence="3" id="KW-1185">Reference proteome</keyword>
<evidence type="ECO:0000256" key="1">
    <source>
        <dbReference type="SAM" id="MobiDB-lite"/>
    </source>
</evidence>
<dbReference type="VEuPathDB" id="FungiDB:BO78DRAFT_396155"/>
<proteinExistence type="predicted"/>
<feature type="compositionally biased region" description="Basic residues" evidence="1">
    <location>
        <begin position="28"/>
        <end position="38"/>
    </location>
</feature>
<sequence>MDKQCPRLLTAEQERRDGEGRKRERASSRRWSRRRSRGRGITLVAAAAAALLLGGERERESTHAKRHAEKPETPRPLSRVGSGLVWSPFRESTTQSKKDGGMNGWMHVLHGTG</sequence>
<protein>
    <submittedName>
        <fullName evidence="2">Uncharacterized protein</fullName>
    </submittedName>
</protein>
<name>A0A319EE53_ASPSB</name>
<feature type="compositionally biased region" description="Basic and acidic residues" evidence="1">
    <location>
        <begin position="12"/>
        <end position="27"/>
    </location>
</feature>
<feature type="compositionally biased region" description="Basic and acidic residues" evidence="1">
    <location>
        <begin position="55"/>
        <end position="73"/>
    </location>
</feature>
<accession>A0A319EE53</accession>
<dbReference type="EMBL" id="KZ826339">
    <property type="protein sequence ID" value="PYI07810.1"/>
    <property type="molecule type" value="Genomic_DNA"/>
</dbReference>
<organism evidence="2 3">
    <name type="scientific">Aspergillus sclerotiicarbonarius (strain CBS 121057 / IBT 28362)</name>
    <dbReference type="NCBI Taxonomy" id="1448318"/>
    <lineage>
        <taxon>Eukaryota</taxon>
        <taxon>Fungi</taxon>
        <taxon>Dikarya</taxon>
        <taxon>Ascomycota</taxon>
        <taxon>Pezizomycotina</taxon>
        <taxon>Eurotiomycetes</taxon>
        <taxon>Eurotiomycetidae</taxon>
        <taxon>Eurotiales</taxon>
        <taxon>Aspergillaceae</taxon>
        <taxon>Aspergillus</taxon>
        <taxon>Aspergillus subgen. Circumdati</taxon>
    </lineage>
</organism>
<feature type="region of interest" description="Disordered" evidence="1">
    <location>
        <begin position="54"/>
        <end position="104"/>
    </location>
</feature>